<dbReference type="GO" id="GO:0005886">
    <property type="term" value="C:plasma membrane"/>
    <property type="evidence" value="ECO:0007669"/>
    <property type="project" value="UniProtKB-SubCell"/>
</dbReference>
<keyword evidence="14" id="KW-1185">Reference proteome</keyword>
<keyword evidence="9 12" id="KW-0472">Membrane</keyword>
<feature type="transmembrane region" description="Helical" evidence="12">
    <location>
        <begin position="64"/>
        <end position="87"/>
    </location>
</feature>
<dbReference type="PROSITE" id="PS50283">
    <property type="entry name" value="NA_SOLUT_SYMP_3"/>
    <property type="match status" value="1"/>
</dbReference>
<evidence type="ECO:0000256" key="11">
    <source>
        <dbReference type="RuleBase" id="RU362091"/>
    </source>
</evidence>
<dbReference type="PANTHER" id="PTHR42985:SF21">
    <property type="entry name" value="SODIUM-DEPENDENT MULTIVITAMIN TRANSPORTER-LIKE PROTEIN"/>
    <property type="match status" value="1"/>
</dbReference>
<reference evidence="13" key="1">
    <citation type="submission" date="2019-08" db="EMBL/GenBank/DDBJ databases">
        <title>The genome of the North American firefly Photinus pyralis.</title>
        <authorList>
            <consortium name="Photinus pyralis genome working group"/>
            <person name="Fallon T.R."/>
            <person name="Sander Lower S.E."/>
            <person name="Weng J.-K."/>
        </authorList>
    </citation>
    <scope>NUCLEOTIDE SEQUENCE</scope>
    <source>
        <strain evidence="13">TRF0915ILg1</strain>
        <tissue evidence="13">Whole body</tissue>
    </source>
</reference>
<evidence type="ECO:0000256" key="1">
    <source>
        <dbReference type="ARBA" id="ARBA00004651"/>
    </source>
</evidence>
<proteinExistence type="inferred from homology"/>
<accession>A0A8K0C8N7</accession>
<keyword evidence="5 12" id="KW-0812">Transmembrane</keyword>
<evidence type="ECO:0000256" key="3">
    <source>
        <dbReference type="ARBA" id="ARBA00022448"/>
    </source>
</evidence>
<keyword evidence="7" id="KW-0915">Sodium</keyword>
<comment type="subcellular location">
    <subcellularLocation>
        <location evidence="1">Cell membrane</location>
        <topology evidence="1">Multi-pass membrane protein</topology>
    </subcellularLocation>
</comment>
<evidence type="ECO:0000313" key="13">
    <source>
        <dbReference type="EMBL" id="KAF2882669.1"/>
    </source>
</evidence>
<name>A0A8K0C8N7_IGNLU</name>
<sequence>MLALSVLPGVFIPHAMFKECTKLFSVSGFDVHLIAIVLSSICIFYTAFGGLQAVIWADALQLTVTLLSLSIALIMGIVSVGGLGRVWEKAEAGDRLHFFTLNPDPTIRTTFWNILISRTCGGVVGLLNQILIILQGAVSGGIVSTAFMLFVNIKRQLYIWNGIIRYESKPFSVDGCNKTDLNITSAM</sequence>
<gene>
    <name evidence="13" type="ORF">ILUMI_23503</name>
</gene>
<evidence type="ECO:0000256" key="12">
    <source>
        <dbReference type="SAM" id="Phobius"/>
    </source>
</evidence>
<dbReference type="AlphaFoldDB" id="A0A8K0C8N7"/>
<keyword evidence="6 12" id="KW-1133">Transmembrane helix</keyword>
<evidence type="ECO:0000256" key="2">
    <source>
        <dbReference type="ARBA" id="ARBA00006434"/>
    </source>
</evidence>
<evidence type="ECO:0000256" key="4">
    <source>
        <dbReference type="ARBA" id="ARBA00022475"/>
    </source>
</evidence>
<evidence type="ECO:0000256" key="8">
    <source>
        <dbReference type="ARBA" id="ARBA00023065"/>
    </source>
</evidence>
<keyword evidence="4" id="KW-1003">Cell membrane</keyword>
<dbReference type="PANTHER" id="PTHR42985">
    <property type="entry name" value="SODIUM-COUPLED MONOCARBOXYLATE TRANSPORTER"/>
    <property type="match status" value="1"/>
</dbReference>
<evidence type="ECO:0000256" key="9">
    <source>
        <dbReference type="ARBA" id="ARBA00023136"/>
    </source>
</evidence>
<comment type="similarity">
    <text evidence="2 11">Belongs to the sodium:solute symporter (SSF) (TC 2.A.21) family.</text>
</comment>
<organism evidence="13 14">
    <name type="scientific">Ignelater luminosus</name>
    <name type="common">Cucubano</name>
    <name type="synonym">Pyrophorus luminosus</name>
    <dbReference type="NCBI Taxonomy" id="2038154"/>
    <lineage>
        <taxon>Eukaryota</taxon>
        <taxon>Metazoa</taxon>
        <taxon>Ecdysozoa</taxon>
        <taxon>Arthropoda</taxon>
        <taxon>Hexapoda</taxon>
        <taxon>Insecta</taxon>
        <taxon>Pterygota</taxon>
        <taxon>Neoptera</taxon>
        <taxon>Endopterygota</taxon>
        <taxon>Coleoptera</taxon>
        <taxon>Polyphaga</taxon>
        <taxon>Elateriformia</taxon>
        <taxon>Elateroidea</taxon>
        <taxon>Elateridae</taxon>
        <taxon>Agrypninae</taxon>
        <taxon>Pyrophorini</taxon>
        <taxon>Ignelater</taxon>
    </lineage>
</organism>
<feature type="transmembrane region" description="Helical" evidence="12">
    <location>
        <begin position="33"/>
        <end position="57"/>
    </location>
</feature>
<keyword evidence="8" id="KW-0406">Ion transport</keyword>
<protein>
    <submittedName>
        <fullName evidence="13">Uncharacterized protein</fullName>
    </submittedName>
</protein>
<dbReference type="InterPro" id="IPR051163">
    <property type="entry name" value="Sodium:Solute_Symporter_SSF"/>
</dbReference>
<dbReference type="Gene3D" id="1.20.1730.10">
    <property type="entry name" value="Sodium/glucose cotransporter"/>
    <property type="match status" value="1"/>
</dbReference>
<evidence type="ECO:0000256" key="7">
    <source>
        <dbReference type="ARBA" id="ARBA00023053"/>
    </source>
</evidence>
<dbReference type="InterPro" id="IPR038377">
    <property type="entry name" value="Na/Glc_symporter_sf"/>
</dbReference>
<evidence type="ECO:0000256" key="10">
    <source>
        <dbReference type="ARBA" id="ARBA00023201"/>
    </source>
</evidence>
<feature type="transmembrane region" description="Helical" evidence="12">
    <location>
        <begin position="130"/>
        <end position="151"/>
    </location>
</feature>
<dbReference type="GO" id="GO:0006814">
    <property type="term" value="P:sodium ion transport"/>
    <property type="evidence" value="ECO:0007669"/>
    <property type="project" value="UniProtKB-KW"/>
</dbReference>
<keyword evidence="10" id="KW-0739">Sodium transport</keyword>
<evidence type="ECO:0000313" key="14">
    <source>
        <dbReference type="Proteomes" id="UP000801492"/>
    </source>
</evidence>
<dbReference type="Proteomes" id="UP000801492">
    <property type="component" value="Unassembled WGS sequence"/>
</dbReference>
<comment type="caution">
    <text evidence="13">The sequence shown here is derived from an EMBL/GenBank/DDBJ whole genome shotgun (WGS) entry which is preliminary data.</text>
</comment>
<dbReference type="InterPro" id="IPR001734">
    <property type="entry name" value="Na/solute_symporter"/>
</dbReference>
<evidence type="ECO:0000256" key="6">
    <source>
        <dbReference type="ARBA" id="ARBA00022989"/>
    </source>
</evidence>
<dbReference type="OrthoDB" id="6132759at2759"/>
<dbReference type="GO" id="GO:0015293">
    <property type="term" value="F:symporter activity"/>
    <property type="evidence" value="ECO:0007669"/>
    <property type="project" value="TreeGrafter"/>
</dbReference>
<keyword evidence="3" id="KW-0813">Transport</keyword>
<dbReference type="Pfam" id="PF00474">
    <property type="entry name" value="SSF"/>
    <property type="match status" value="1"/>
</dbReference>
<dbReference type="EMBL" id="VTPC01090596">
    <property type="protein sequence ID" value="KAF2882669.1"/>
    <property type="molecule type" value="Genomic_DNA"/>
</dbReference>
<evidence type="ECO:0000256" key="5">
    <source>
        <dbReference type="ARBA" id="ARBA00022692"/>
    </source>
</evidence>